<organism evidence="15 16">
    <name type="scientific">Brevundimonas subvibrioides (strain ATCC 15264 / DSM 4735 / LMG 14903 / NBRC 16000 / CB 81)</name>
    <name type="common">Caulobacter subvibrioides</name>
    <dbReference type="NCBI Taxonomy" id="633149"/>
    <lineage>
        <taxon>Bacteria</taxon>
        <taxon>Pseudomonadati</taxon>
        <taxon>Pseudomonadota</taxon>
        <taxon>Alphaproteobacteria</taxon>
        <taxon>Caulobacterales</taxon>
        <taxon>Caulobacteraceae</taxon>
        <taxon>Brevundimonas</taxon>
    </lineage>
</organism>
<dbReference type="FunCoup" id="D9QIW5">
    <property type="interactions" value="175"/>
</dbReference>
<dbReference type="SUPFAM" id="SSF109998">
    <property type="entry name" value="Triger factor/SurA peptide-binding domain-like"/>
    <property type="match status" value="1"/>
</dbReference>
<protein>
    <recommendedName>
        <fullName evidence="2">Parvulin-like PPIase</fullName>
    </recommendedName>
    <alternativeName>
        <fullName evidence="9">Peptidyl-prolyl cis-trans isomerase plp</fullName>
    </alternativeName>
    <alternativeName>
        <fullName evidence="12">Periplasmic chaperone PpiD</fullName>
    </alternativeName>
    <alternativeName>
        <fullName evidence="13">Periplasmic folding chaperone</fullName>
    </alternativeName>
    <alternativeName>
        <fullName evidence="10">Rotamase plp</fullName>
    </alternativeName>
</protein>
<dbReference type="BioCyc" id="BSUB633149:G1GM8-2135-MONOMER"/>
<dbReference type="SUPFAM" id="SSF54534">
    <property type="entry name" value="FKBP-like"/>
    <property type="match status" value="1"/>
</dbReference>
<dbReference type="PANTHER" id="PTHR47529:SF1">
    <property type="entry name" value="PERIPLASMIC CHAPERONE PPID"/>
    <property type="match status" value="1"/>
</dbReference>
<evidence type="ECO:0000256" key="6">
    <source>
        <dbReference type="ARBA" id="ARBA00022989"/>
    </source>
</evidence>
<keyword evidence="4" id="KW-0997">Cell inner membrane</keyword>
<dbReference type="InParanoid" id="D9QIW5"/>
<evidence type="ECO:0000256" key="5">
    <source>
        <dbReference type="ARBA" id="ARBA00022692"/>
    </source>
</evidence>
<evidence type="ECO:0000259" key="14">
    <source>
        <dbReference type="Pfam" id="PF13145"/>
    </source>
</evidence>
<name>D9QIW5_BRESC</name>
<dbReference type="OrthoDB" id="9768393at2"/>
<evidence type="ECO:0000256" key="9">
    <source>
        <dbReference type="ARBA" id="ARBA00030642"/>
    </source>
</evidence>
<evidence type="ECO:0000256" key="7">
    <source>
        <dbReference type="ARBA" id="ARBA00023136"/>
    </source>
</evidence>
<evidence type="ECO:0000256" key="2">
    <source>
        <dbReference type="ARBA" id="ARBA00018370"/>
    </source>
</evidence>
<feature type="domain" description="PpiC" evidence="14">
    <location>
        <begin position="397"/>
        <end position="478"/>
    </location>
</feature>
<dbReference type="eggNOG" id="COG0760">
    <property type="taxonomic scope" value="Bacteria"/>
</dbReference>
<keyword evidence="16" id="KW-1185">Reference proteome</keyword>
<dbReference type="InterPro" id="IPR027304">
    <property type="entry name" value="Trigger_fact/SurA_dom_sf"/>
</dbReference>
<dbReference type="HOGENOM" id="CLU_023843_2_0_5"/>
<dbReference type="GO" id="GO:0005886">
    <property type="term" value="C:plasma membrane"/>
    <property type="evidence" value="ECO:0007669"/>
    <property type="project" value="UniProtKB-SubCell"/>
</dbReference>
<accession>D9QIW5</accession>
<gene>
    <name evidence="15" type="ordered locus">Bresu_2138</name>
</gene>
<dbReference type="Pfam" id="PF13145">
    <property type="entry name" value="Rotamase_2"/>
    <property type="match status" value="2"/>
</dbReference>
<dbReference type="InterPro" id="IPR000297">
    <property type="entry name" value="PPIase_PpiC"/>
</dbReference>
<evidence type="ECO:0000256" key="8">
    <source>
        <dbReference type="ARBA" id="ARBA00023186"/>
    </source>
</evidence>
<keyword evidence="5" id="KW-0812">Transmembrane</keyword>
<dbReference type="STRING" id="633149.Bresu_2138"/>
<dbReference type="InterPro" id="IPR046357">
    <property type="entry name" value="PPIase_dom_sf"/>
</dbReference>
<keyword evidence="8" id="KW-0143">Chaperone</keyword>
<evidence type="ECO:0000256" key="3">
    <source>
        <dbReference type="ARBA" id="ARBA00022475"/>
    </source>
</evidence>
<keyword evidence="6" id="KW-1133">Transmembrane helix</keyword>
<dbReference type="PANTHER" id="PTHR47529">
    <property type="entry name" value="PEPTIDYL-PROLYL CIS-TRANS ISOMERASE D"/>
    <property type="match status" value="1"/>
</dbReference>
<dbReference type="Gene3D" id="3.10.50.40">
    <property type="match status" value="1"/>
</dbReference>
<evidence type="ECO:0000313" key="16">
    <source>
        <dbReference type="Proteomes" id="UP000002696"/>
    </source>
</evidence>
<dbReference type="AlphaFoldDB" id="D9QIW5"/>
<keyword evidence="7" id="KW-0472">Membrane</keyword>
<dbReference type="RefSeq" id="WP_013269549.1">
    <property type="nucleotide sequence ID" value="NC_014375.1"/>
</dbReference>
<reference evidence="16" key="1">
    <citation type="journal article" date="2011" name="J. Bacteriol.">
        <title>Genome sequences of eight morphologically diverse alphaproteobacteria.</title>
        <authorList>
            <consortium name="US DOE Joint Genome Institute"/>
            <person name="Brown P.J."/>
            <person name="Kysela D.T."/>
            <person name="Buechlein A."/>
            <person name="Hemmerich C."/>
            <person name="Brun Y.V."/>
        </authorList>
    </citation>
    <scope>NUCLEOTIDE SEQUENCE [LARGE SCALE GENOMIC DNA]</scope>
    <source>
        <strain evidence="16">ATCC 15264 / DSM 4735 / LMG 14903 / NBRC 16000 / CB 81</strain>
    </source>
</reference>
<comment type="similarity">
    <text evidence="11">Belongs to the PpiD chaperone family.</text>
</comment>
<dbReference type="KEGG" id="bsb:Bresu_2138"/>
<evidence type="ECO:0000256" key="4">
    <source>
        <dbReference type="ARBA" id="ARBA00022519"/>
    </source>
</evidence>
<feature type="domain" description="PpiC" evidence="14">
    <location>
        <begin position="250"/>
        <end position="368"/>
    </location>
</feature>
<evidence type="ECO:0000256" key="12">
    <source>
        <dbReference type="ARBA" id="ARBA00040743"/>
    </source>
</evidence>
<dbReference type="EMBL" id="CP002102">
    <property type="protein sequence ID" value="ADL01448.1"/>
    <property type="molecule type" value="Genomic_DNA"/>
</dbReference>
<evidence type="ECO:0000256" key="13">
    <source>
        <dbReference type="ARBA" id="ARBA00042775"/>
    </source>
</evidence>
<dbReference type="GO" id="GO:0003755">
    <property type="term" value="F:peptidyl-prolyl cis-trans isomerase activity"/>
    <property type="evidence" value="ECO:0007669"/>
    <property type="project" value="InterPro"/>
</dbReference>
<evidence type="ECO:0000256" key="1">
    <source>
        <dbReference type="ARBA" id="ARBA00004382"/>
    </source>
</evidence>
<proteinExistence type="inferred from homology"/>
<evidence type="ECO:0000256" key="10">
    <source>
        <dbReference type="ARBA" id="ARBA00031484"/>
    </source>
</evidence>
<keyword evidence="3" id="KW-1003">Cell membrane</keyword>
<evidence type="ECO:0000256" key="11">
    <source>
        <dbReference type="ARBA" id="ARBA00038408"/>
    </source>
</evidence>
<dbReference type="Pfam" id="PF13624">
    <property type="entry name" value="SurA_N_3"/>
    <property type="match status" value="1"/>
</dbReference>
<dbReference type="Proteomes" id="UP000002696">
    <property type="component" value="Chromosome"/>
</dbReference>
<comment type="subcellular location">
    <subcellularLocation>
        <location evidence="1">Cell inner membrane</location>
        <topology evidence="1">Single-pass type II membrane protein</topology>
        <orientation evidence="1">Periplasmic side</orientation>
    </subcellularLocation>
</comment>
<evidence type="ECO:0000313" key="15">
    <source>
        <dbReference type="EMBL" id="ADL01448.1"/>
    </source>
</evidence>
<dbReference type="InterPro" id="IPR052029">
    <property type="entry name" value="PpiD_chaperone"/>
</dbReference>
<sequence length="638" mass="68336">MISLFRAFAKSKWAAGLFVLLILSFLVVGGSQTDIFSSLGPKHIVTAGDRSVDALQFRTEFERVRTGMQEQAGRPVTNEDLVKENVHVRYLEGQTNRLGFLDWAYKAGIRVSEELVLTRIREIPAFFNQVTGQFDQAQYEQALAAQNVTPVMLEDEFRDTAVSQHYGTAIQAGLRTPRIYGALLAGQAFQVRDGRWFEVTQAMAGTTPAPTDAQLTAFINENAAQLRRPEFRIATVLLFNDAPGFTPPAIPEARVVERFNFRKDALSTPERRTFTTLTVSTQAAADRIAGALRAGQTPQAVAEANSIQPAVYDAQPRSALPDPAVATAVFGLAANQVSAPIQGRVGFTVAKVSVILPGTPATLDSVREAVTAELQEEDMKARVYARVEAYEKARTEGKPLAAAAEQVGARFVQLPPFTQDGRLPDGQPMNAPPQILQSAYALTKGGESDVIDAGQGQYFVLRLDDIRPAALPTLAEIRGPLAEQWTQRENARRLSTKAEELATRVRGGQDIAAVAASAGATLINRTGLQQNAETQTALGQGVLEGLFGQARGQVFTGPGTENRFVVGRVDAVRSADPATASRLADQIRSRIGNDIVTAGVEQLVTAAAVRSKAKNDPAAAVAALGVTAPAATPTAPAQ</sequence>